<comment type="cofactor">
    <cofactor evidence="1">
        <name>Mg(2+)</name>
        <dbReference type="ChEBI" id="CHEBI:18420"/>
    </cofactor>
</comment>
<evidence type="ECO:0000256" key="7">
    <source>
        <dbReference type="ARBA" id="ARBA00022692"/>
    </source>
</evidence>
<evidence type="ECO:0000256" key="2">
    <source>
        <dbReference type="ARBA" id="ARBA00004586"/>
    </source>
</evidence>
<evidence type="ECO:0000256" key="1">
    <source>
        <dbReference type="ARBA" id="ARBA00001946"/>
    </source>
</evidence>
<reference evidence="14 15" key="1">
    <citation type="submission" date="2020-04" db="EMBL/GenBank/DDBJ databases">
        <authorList>
            <person name="Wallbank WR R."/>
            <person name="Pardo Diaz C."/>
            <person name="Kozak K."/>
            <person name="Martin S."/>
            <person name="Jiggins C."/>
            <person name="Moest M."/>
            <person name="Warren A I."/>
            <person name="Byers J.R.P. K."/>
            <person name="Montejo-Kovacevich G."/>
            <person name="Yen C E."/>
        </authorList>
    </citation>
    <scope>NUCLEOTIDE SEQUENCE [LARGE SCALE GENOMIC DNA]</scope>
</reference>
<evidence type="ECO:0000256" key="4">
    <source>
        <dbReference type="ARBA" id="ARBA00005432"/>
    </source>
</evidence>
<dbReference type="OrthoDB" id="98077at2759"/>
<evidence type="ECO:0000256" key="9">
    <source>
        <dbReference type="ARBA" id="ARBA00022842"/>
    </source>
</evidence>
<dbReference type="EC" id="2.5.1.87" evidence="5"/>
<keyword evidence="8" id="KW-0256">Endoplasmic reticulum</keyword>
<sequence>MLSRRLRQFLFILVHWIVNILVAVYNVYYRFRDKKYIAQGDEVTKSDIKLVLEHVPKVTKKLKHLVIQTDRDQHTYSDLARMVIWSLLAGITYVSFYDISGHLKKNEEQLFLEVEKKKKGIPGCIKWQRKPDLNGYTNGLRAHTIVINIFTHEDGLPKVAHCIQQIAEEKVKYTRESSEFTAQELDYVLKLMYPSIPDPDLVLYTGPWCCTHGFLPWQIRLTEFVQLSLDNSVNIDNYLGALYRYNKCDQRFGK</sequence>
<keyword evidence="9" id="KW-0460">Magnesium</keyword>
<evidence type="ECO:0000256" key="11">
    <source>
        <dbReference type="ARBA" id="ARBA00023136"/>
    </source>
</evidence>
<feature type="transmembrane region" description="Helical" evidence="13">
    <location>
        <begin position="9"/>
        <end position="28"/>
    </location>
</feature>
<dbReference type="PANTHER" id="PTHR21528:SF0">
    <property type="entry name" value="DEHYDRODOLICHYL DIPHOSPHATE SYNTHASE COMPLEX SUBUNIT NUS1"/>
    <property type="match status" value="1"/>
</dbReference>
<dbReference type="GO" id="GO:1904423">
    <property type="term" value="C:dehydrodolichyl diphosphate synthase complex"/>
    <property type="evidence" value="ECO:0007669"/>
    <property type="project" value="InterPro"/>
</dbReference>
<feature type="transmembrane region" description="Helical" evidence="13">
    <location>
        <begin position="79"/>
        <end position="97"/>
    </location>
</feature>
<name>A0A8S1BCC7_ARCPL</name>
<dbReference type="SUPFAM" id="SSF64005">
    <property type="entry name" value="Undecaprenyl diphosphate synthase"/>
    <property type="match status" value="1"/>
</dbReference>
<dbReference type="Proteomes" id="UP000494256">
    <property type="component" value="Unassembled WGS sequence"/>
</dbReference>
<proteinExistence type="inferred from homology"/>
<protein>
    <recommendedName>
        <fullName evidence="5">ditrans,polycis-polyprenyl diphosphate synthase [(2E,6E)-farnesyldiphosphate specific]</fullName>
        <ecNumber evidence="5">2.5.1.87</ecNumber>
    </recommendedName>
</protein>
<evidence type="ECO:0000313" key="14">
    <source>
        <dbReference type="EMBL" id="CAB3254569.1"/>
    </source>
</evidence>
<organism evidence="14 15">
    <name type="scientific">Arctia plantaginis</name>
    <name type="common">Wood tiger moth</name>
    <name type="synonym">Phalaena plantaginis</name>
    <dbReference type="NCBI Taxonomy" id="874455"/>
    <lineage>
        <taxon>Eukaryota</taxon>
        <taxon>Metazoa</taxon>
        <taxon>Ecdysozoa</taxon>
        <taxon>Arthropoda</taxon>
        <taxon>Hexapoda</taxon>
        <taxon>Insecta</taxon>
        <taxon>Pterygota</taxon>
        <taxon>Neoptera</taxon>
        <taxon>Endopterygota</taxon>
        <taxon>Lepidoptera</taxon>
        <taxon>Glossata</taxon>
        <taxon>Ditrysia</taxon>
        <taxon>Noctuoidea</taxon>
        <taxon>Erebidae</taxon>
        <taxon>Arctiinae</taxon>
        <taxon>Arctia</taxon>
    </lineage>
</organism>
<dbReference type="GO" id="GO:0045547">
    <property type="term" value="F:ditrans,polycis-polyprenyl diphosphate synthase [(2E,6E)-farnesyl diphosphate specific] activity"/>
    <property type="evidence" value="ECO:0007669"/>
    <property type="project" value="UniProtKB-EC"/>
</dbReference>
<evidence type="ECO:0000256" key="13">
    <source>
        <dbReference type="SAM" id="Phobius"/>
    </source>
</evidence>
<comment type="caution">
    <text evidence="14">The sequence shown here is derived from an EMBL/GenBank/DDBJ whole genome shotgun (WGS) entry which is preliminary data.</text>
</comment>
<keyword evidence="6" id="KW-0808">Transferase</keyword>
<comment type="catalytic activity">
    <reaction evidence="12">
        <text>n isopentenyl diphosphate + (2E,6E)-farnesyl diphosphate = a di-trans,poly-cis-polyprenyl diphosphate + n diphosphate</text>
        <dbReference type="Rhea" id="RHEA:53008"/>
        <dbReference type="Rhea" id="RHEA-COMP:19494"/>
        <dbReference type="ChEBI" id="CHEBI:33019"/>
        <dbReference type="ChEBI" id="CHEBI:128769"/>
        <dbReference type="ChEBI" id="CHEBI:136960"/>
        <dbReference type="ChEBI" id="CHEBI:175763"/>
        <dbReference type="EC" id="2.5.1.87"/>
    </reaction>
</comment>
<comment type="pathway">
    <text evidence="3">Protein modification; protein glycosylation.</text>
</comment>
<comment type="similarity">
    <text evidence="4">Belongs to the UPP synthase family.</text>
</comment>
<dbReference type="GO" id="GO:0005789">
    <property type="term" value="C:endoplasmic reticulum membrane"/>
    <property type="evidence" value="ECO:0007669"/>
    <property type="project" value="UniProtKB-SubCell"/>
</dbReference>
<dbReference type="AlphaFoldDB" id="A0A8S1BCC7"/>
<evidence type="ECO:0000256" key="12">
    <source>
        <dbReference type="ARBA" id="ARBA00047353"/>
    </source>
</evidence>
<dbReference type="Gene3D" id="3.40.1180.10">
    <property type="entry name" value="Decaprenyl diphosphate synthase-like"/>
    <property type="match status" value="1"/>
</dbReference>
<evidence type="ECO:0000256" key="8">
    <source>
        <dbReference type="ARBA" id="ARBA00022824"/>
    </source>
</evidence>
<dbReference type="PANTHER" id="PTHR21528">
    <property type="entry name" value="DEHYDRODOLICHYL DIPHOSPHATE SYNTHASE COMPLEX SUBUNIT NUS1"/>
    <property type="match status" value="1"/>
</dbReference>
<dbReference type="InterPro" id="IPR036424">
    <property type="entry name" value="UPP_synth-like_sf"/>
</dbReference>
<keyword evidence="11 13" id="KW-0472">Membrane</keyword>
<comment type="subcellular location">
    <subcellularLocation>
        <location evidence="2">Endoplasmic reticulum membrane</location>
    </subcellularLocation>
</comment>
<dbReference type="InterPro" id="IPR038887">
    <property type="entry name" value="Nus1/NgBR"/>
</dbReference>
<evidence type="ECO:0000313" key="15">
    <source>
        <dbReference type="Proteomes" id="UP000494256"/>
    </source>
</evidence>
<dbReference type="EMBL" id="CADEBD010000422">
    <property type="protein sequence ID" value="CAB3254569.1"/>
    <property type="molecule type" value="Genomic_DNA"/>
</dbReference>
<evidence type="ECO:0000256" key="3">
    <source>
        <dbReference type="ARBA" id="ARBA00004922"/>
    </source>
</evidence>
<accession>A0A8S1BCC7</accession>
<evidence type="ECO:0000256" key="6">
    <source>
        <dbReference type="ARBA" id="ARBA00022679"/>
    </source>
</evidence>
<keyword evidence="7 13" id="KW-0812">Transmembrane</keyword>
<evidence type="ECO:0000256" key="10">
    <source>
        <dbReference type="ARBA" id="ARBA00022989"/>
    </source>
</evidence>
<evidence type="ECO:0000256" key="5">
    <source>
        <dbReference type="ARBA" id="ARBA00012596"/>
    </source>
</evidence>
<gene>
    <name evidence="14" type="ORF">APLA_LOCUS14808</name>
</gene>
<keyword evidence="10 13" id="KW-1133">Transmembrane helix</keyword>